<dbReference type="InterPro" id="IPR013083">
    <property type="entry name" value="Znf_RING/FYVE/PHD"/>
</dbReference>
<dbReference type="InterPro" id="IPR039512">
    <property type="entry name" value="RCHY1_zinc-ribbon"/>
</dbReference>
<evidence type="ECO:0000256" key="2">
    <source>
        <dbReference type="ARBA" id="ARBA00022771"/>
    </source>
</evidence>
<dbReference type="GO" id="GO:0005634">
    <property type="term" value="C:nucleus"/>
    <property type="evidence" value="ECO:0007669"/>
    <property type="project" value="TreeGrafter"/>
</dbReference>
<keyword evidence="2 4" id="KW-0863">Zinc-finger</keyword>
<dbReference type="PANTHER" id="PTHR21319:SF53">
    <property type="entry name" value="RING FINGER AND CHY ZINC FINGER DOMAIN-CONTAINING PROTEIN 1"/>
    <property type="match status" value="1"/>
</dbReference>
<dbReference type="Pfam" id="PF05495">
    <property type="entry name" value="zf-CHY"/>
    <property type="match status" value="1"/>
</dbReference>
<evidence type="ECO:0000259" key="6">
    <source>
        <dbReference type="PROSITE" id="PS51266"/>
    </source>
</evidence>
<dbReference type="GO" id="GO:0016567">
    <property type="term" value="P:protein ubiquitination"/>
    <property type="evidence" value="ECO:0007669"/>
    <property type="project" value="TreeGrafter"/>
</dbReference>
<dbReference type="CDD" id="cd16464">
    <property type="entry name" value="RING-H2_Pirh2-like"/>
    <property type="match status" value="1"/>
</dbReference>
<dbReference type="Pfam" id="PF14599">
    <property type="entry name" value="zinc_ribbon_6"/>
    <property type="match status" value="1"/>
</dbReference>
<dbReference type="PROSITE" id="PS51270">
    <property type="entry name" value="ZF_CTCHY"/>
    <property type="match status" value="1"/>
</dbReference>
<evidence type="ECO:0000256" key="3">
    <source>
        <dbReference type="ARBA" id="ARBA00022833"/>
    </source>
</evidence>
<comment type="caution">
    <text evidence="8">The sequence shown here is derived from an EMBL/GenBank/DDBJ whole genome shotgun (WGS) entry which is preliminary data.</text>
</comment>
<dbReference type="AlphaFoldDB" id="A0AAN8K3K8"/>
<sequence length="253" mass="29239">MATEVQEKVEVDENKALGCEHYKRKCFLISPCCNKEYTCRLCHDDNEIHQLNRRDVRLVKCMNCNEKQKVGDYCNNCGIKFGNYFCNICNLYDDDTSKKQFHCTPCGLCRIGGRDNFFHCIKCDVCLALELEGNHKCIEKVSHDVCPICRDDLHTSRRRLHVPKCGHLIHFDCYESMLRSNVYACPRCSVSLVDMSDVWESLDRELDSTQMPEEYKDVILDILCRDCHKTSKANFHVVGLKCGECGSYNTCRS</sequence>
<evidence type="ECO:0000259" key="7">
    <source>
        <dbReference type="PROSITE" id="PS51270"/>
    </source>
</evidence>
<evidence type="ECO:0000256" key="4">
    <source>
        <dbReference type="PROSITE-ProRule" id="PRU00601"/>
    </source>
</evidence>
<dbReference type="SUPFAM" id="SSF161245">
    <property type="entry name" value="Zinc hairpin stack"/>
    <property type="match status" value="1"/>
</dbReference>
<dbReference type="EMBL" id="JAZGQO010000003">
    <property type="protein sequence ID" value="KAK6188614.1"/>
    <property type="molecule type" value="Genomic_DNA"/>
</dbReference>
<dbReference type="SUPFAM" id="SSF57850">
    <property type="entry name" value="RING/U-box"/>
    <property type="match status" value="1"/>
</dbReference>
<dbReference type="Proteomes" id="UP001347796">
    <property type="component" value="Unassembled WGS sequence"/>
</dbReference>
<accession>A0AAN8K3K8</accession>
<evidence type="ECO:0000313" key="8">
    <source>
        <dbReference type="EMBL" id="KAK6188613.1"/>
    </source>
</evidence>
<dbReference type="GO" id="GO:0061630">
    <property type="term" value="F:ubiquitin protein ligase activity"/>
    <property type="evidence" value="ECO:0007669"/>
    <property type="project" value="TreeGrafter"/>
</dbReference>
<organism evidence="8 9">
    <name type="scientific">Patella caerulea</name>
    <name type="common">Rayed Mediterranean limpet</name>
    <dbReference type="NCBI Taxonomy" id="87958"/>
    <lineage>
        <taxon>Eukaryota</taxon>
        <taxon>Metazoa</taxon>
        <taxon>Spiralia</taxon>
        <taxon>Lophotrochozoa</taxon>
        <taxon>Mollusca</taxon>
        <taxon>Gastropoda</taxon>
        <taxon>Patellogastropoda</taxon>
        <taxon>Patelloidea</taxon>
        <taxon>Patellidae</taxon>
        <taxon>Patella</taxon>
    </lineage>
</organism>
<dbReference type="PROSITE" id="PS51266">
    <property type="entry name" value="ZF_CHY"/>
    <property type="match status" value="1"/>
</dbReference>
<proteinExistence type="predicted"/>
<dbReference type="InterPro" id="IPR017921">
    <property type="entry name" value="Znf_CTCHY"/>
</dbReference>
<keyword evidence="1" id="KW-0479">Metal-binding</keyword>
<dbReference type="PANTHER" id="PTHR21319">
    <property type="entry name" value="RING FINGER AND CHY ZINC FINGER DOMAIN-CONTAINING PROTEIN 1"/>
    <property type="match status" value="1"/>
</dbReference>
<evidence type="ECO:0008006" key="10">
    <source>
        <dbReference type="Google" id="ProtNLM"/>
    </source>
</evidence>
<name>A0AAN8K3K8_PATCE</name>
<dbReference type="InterPro" id="IPR001841">
    <property type="entry name" value="Znf_RING"/>
</dbReference>
<protein>
    <recommendedName>
        <fullName evidence="10">RING finger and CHY zinc finger domain-containing protein 1</fullName>
    </recommendedName>
</protein>
<feature type="domain" description="CHY-type" evidence="6">
    <location>
        <begin position="12"/>
        <end position="79"/>
    </location>
</feature>
<dbReference type="Gene3D" id="2.20.28.10">
    <property type="match status" value="1"/>
</dbReference>
<dbReference type="SMART" id="SM00184">
    <property type="entry name" value="RING"/>
    <property type="match status" value="1"/>
</dbReference>
<feature type="domain" description="CTCHY-type" evidence="7">
    <location>
        <begin position="81"/>
        <end position="145"/>
    </location>
</feature>
<keyword evidence="3" id="KW-0862">Zinc</keyword>
<evidence type="ECO:0000256" key="1">
    <source>
        <dbReference type="ARBA" id="ARBA00022723"/>
    </source>
</evidence>
<dbReference type="InterPro" id="IPR008913">
    <property type="entry name" value="Znf_CHY"/>
</dbReference>
<dbReference type="InterPro" id="IPR037274">
    <property type="entry name" value="Znf_CHY_sf"/>
</dbReference>
<dbReference type="EMBL" id="JAZGQO010000003">
    <property type="protein sequence ID" value="KAK6188613.1"/>
    <property type="molecule type" value="Genomic_DNA"/>
</dbReference>
<dbReference type="PROSITE" id="PS50089">
    <property type="entry name" value="ZF_RING_2"/>
    <property type="match status" value="1"/>
</dbReference>
<dbReference type="Gene3D" id="3.30.40.10">
    <property type="entry name" value="Zinc/RING finger domain, C3HC4 (zinc finger)"/>
    <property type="match status" value="1"/>
</dbReference>
<dbReference type="InterPro" id="IPR037275">
    <property type="entry name" value="Znf_CTCHY_sf"/>
</dbReference>
<evidence type="ECO:0000259" key="5">
    <source>
        <dbReference type="PROSITE" id="PS50089"/>
    </source>
</evidence>
<gene>
    <name evidence="8" type="ORF">SNE40_004755</name>
</gene>
<dbReference type="SUPFAM" id="SSF161219">
    <property type="entry name" value="CHY zinc finger-like"/>
    <property type="match status" value="1"/>
</dbReference>
<feature type="domain" description="RING-type" evidence="5">
    <location>
        <begin position="146"/>
        <end position="189"/>
    </location>
</feature>
<evidence type="ECO:0000313" key="9">
    <source>
        <dbReference type="Proteomes" id="UP001347796"/>
    </source>
</evidence>
<keyword evidence="9" id="KW-1185">Reference proteome</keyword>
<dbReference type="GO" id="GO:0006511">
    <property type="term" value="P:ubiquitin-dependent protein catabolic process"/>
    <property type="evidence" value="ECO:0007669"/>
    <property type="project" value="TreeGrafter"/>
</dbReference>
<reference evidence="8 9" key="1">
    <citation type="submission" date="2024-01" db="EMBL/GenBank/DDBJ databases">
        <title>The genome of the rayed Mediterranean limpet Patella caerulea (Linnaeus, 1758).</title>
        <authorList>
            <person name="Anh-Thu Weber A."/>
            <person name="Halstead-Nussloch G."/>
        </authorList>
    </citation>
    <scope>NUCLEOTIDE SEQUENCE [LARGE SCALE GENOMIC DNA]</scope>
    <source>
        <strain evidence="8">AATW-2023a</strain>
        <tissue evidence="8">Whole specimen</tissue>
    </source>
</reference>
<dbReference type="Pfam" id="PF13639">
    <property type="entry name" value="zf-RING_2"/>
    <property type="match status" value="1"/>
</dbReference>
<dbReference type="GO" id="GO:0008270">
    <property type="term" value="F:zinc ion binding"/>
    <property type="evidence" value="ECO:0007669"/>
    <property type="project" value="UniProtKB-KW"/>
</dbReference>